<proteinExistence type="predicted"/>
<organism evidence="6 7">
    <name type="scientific">Stylonychia lemnae</name>
    <name type="common">Ciliate</name>
    <dbReference type="NCBI Taxonomy" id="5949"/>
    <lineage>
        <taxon>Eukaryota</taxon>
        <taxon>Sar</taxon>
        <taxon>Alveolata</taxon>
        <taxon>Ciliophora</taxon>
        <taxon>Intramacronucleata</taxon>
        <taxon>Spirotrichea</taxon>
        <taxon>Stichotrichia</taxon>
        <taxon>Sporadotrichida</taxon>
        <taxon>Oxytrichidae</taxon>
        <taxon>Stylonychinae</taxon>
        <taxon>Stylonychia</taxon>
    </lineage>
</organism>
<dbReference type="GO" id="GO:0006511">
    <property type="term" value="P:ubiquitin-dependent protein catabolic process"/>
    <property type="evidence" value="ECO:0007669"/>
    <property type="project" value="TreeGrafter"/>
</dbReference>
<dbReference type="PANTHER" id="PTHR46016:SF1">
    <property type="entry name" value="RING-TYPE DOMAIN-CONTAINING PROTEIN"/>
    <property type="match status" value="1"/>
</dbReference>
<evidence type="ECO:0000256" key="2">
    <source>
        <dbReference type="ARBA" id="ARBA00022771"/>
    </source>
</evidence>
<evidence type="ECO:0000313" key="7">
    <source>
        <dbReference type="Proteomes" id="UP000039865"/>
    </source>
</evidence>
<dbReference type="AlphaFoldDB" id="A0A077ZUI8"/>
<dbReference type="InParanoid" id="A0A077ZUI8"/>
<dbReference type="SUPFAM" id="SSF57850">
    <property type="entry name" value="RING/U-box"/>
    <property type="match status" value="1"/>
</dbReference>
<accession>A0A077ZUI8</accession>
<dbReference type="InterPro" id="IPR013083">
    <property type="entry name" value="Znf_RING/FYVE/PHD"/>
</dbReference>
<dbReference type="Pfam" id="PF00097">
    <property type="entry name" value="zf-C3HC4"/>
    <property type="match status" value="1"/>
</dbReference>
<dbReference type="PANTHER" id="PTHR46016">
    <property type="entry name" value="ZINC FINGER, RING/FYVE/PHD-TYPE"/>
    <property type="match status" value="1"/>
</dbReference>
<dbReference type="GO" id="GO:0061630">
    <property type="term" value="F:ubiquitin protein ligase activity"/>
    <property type="evidence" value="ECO:0007669"/>
    <property type="project" value="TreeGrafter"/>
</dbReference>
<name>A0A077ZUI8_STYLE</name>
<evidence type="ECO:0000313" key="6">
    <source>
        <dbReference type="EMBL" id="CDW73568.1"/>
    </source>
</evidence>
<evidence type="ECO:0000259" key="5">
    <source>
        <dbReference type="PROSITE" id="PS50089"/>
    </source>
</evidence>
<dbReference type="InterPro" id="IPR001841">
    <property type="entry name" value="Znf_RING"/>
</dbReference>
<sequence length="210" mass="24804">MQSIIQQNINDKNTCFICISVFSKAFKNKGCGHMYCGECIKKYIKVQFHALQDQKKIKCLLCESPLEFNDQIVEEEKLEQMEIDQDNQIQNVKVQDKPQILQQQQQQQPSQQVVQQQQQQQQPANKVFREKFDCTFCQQINFNHNDMLSHIQQRHYRQNGVCPICIERGGDKNFVSSNLLGHLHARHYDDPLYCPDQESYKQLLNQYFSN</sequence>
<dbReference type="Proteomes" id="UP000039865">
    <property type="component" value="Unassembled WGS sequence"/>
</dbReference>
<evidence type="ECO:0000256" key="4">
    <source>
        <dbReference type="PROSITE-ProRule" id="PRU00175"/>
    </source>
</evidence>
<dbReference type="Pfam" id="PF05605">
    <property type="entry name" value="zf-Di19"/>
    <property type="match status" value="1"/>
</dbReference>
<dbReference type="Gene3D" id="3.30.40.10">
    <property type="entry name" value="Zinc/RING finger domain, C3HC4 (zinc finger)"/>
    <property type="match status" value="1"/>
</dbReference>
<keyword evidence="7" id="KW-1185">Reference proteome</keyword>
<feature type="domain" description="RING-type" evidence="5">
    <location>
        <begin position="15"/>
        <end position="63"/>
    </location>
</feature>
<dbReference type="GO" id="GO:0008270">
    <property type="term" value="F:zinc ion binding"/>
    <property type="evidence" value="ECO:0007669"/>
    <property type="project" value="UniProtKB-KW"/>
</dbReference>
<dbReference type="InterPro" id="IPR018957">
    <property type="entry name" value="Znf_C3HC4_RING-type"/>
</dbReference>
<dbReference type="OrthoDB" id="10009520at2759"/>
<dbReference type="InterPro" id="IPR008598">
    <property type="entry name" value="Di19_Zn-bd"/>
</dbReference>
<dbReference type="InterPro" id="IPR017907">
    <property type="entry name" value="Znf_RING_CS"/>
</dbReference>
<dbReference type="EMBL" id="CCKQ01002479">
    <property type="protein sequence ID" value="CDW73568.1"/>
    <property type="molecule type" value="Genomic_DNA"/>
</dbReference>
<dbReference type="PROSITE" id="PS50089">
    <property type="entry name" value="ZF_RING_2"/>
    <property type="match status" value="1"/>
</dbReference>
<keyword evidence="1" id="KW-0479">Metal-binding</keyword>
<keyword evidence="3" id="KW-0862">Zinc</keyword>
<reference evidence="6 7" key="1">
    <citation type="submission" date="2014-06" db="EMBL/GenBank/DDBJ databases">
        <authorList>
            <person name="Swart Estienne"/>
        </authorList>
    </citation>
    <scope>NUCLEOTIDE SEQUENCE [LARGE SCALE GENOMIC DNA]</scope>
    <source>
        <strain evidence="6 7">130c</strain>
    </source>
</reference>
<protein>
    <submittedName>
        <fullName evidence="6">Ring finger protein 114</fullName>
    </submittedName>
</protein>
<dbReference type="PROSITE" id="PS00518">
    <property type="entry name" value="ZF_RING_1"/>
    <property type="match status" value="1"/>
</dbReference>
<evidence type="ECO:0000256" key="3">
    <source>
        <dbReference type="ARBA" id="ARBA00022833"/>
    </source>
</evidence>
<gene>
    <name evidence="6" type="primary">Contig9176.g9816</name>
    <name evidence="6" type="ORF">STYLEM_2551</name>
</gene>
<keyword evidence="2 4" id="KW-0863">Zinc-finger</keyword>
<dbReference type="InterPro" id="IPR051438">
    <property type="entry name" value="RNF_E3_ubiq-protein_ligase"/>
</dbReference>
<evidence type="ECO:0000256" key="1">
    <source>
        <dbReference type="ARBA" id="ARBA00022723"/>
    </source>
</evidence>
<dbReference type="GO" id="GO:0000209">
    <property type="term" value="P:protein polyubiquitination"/>
    <property type="evidence" value="ECO:0007669"/>
    <property type="project" value="TreeGrafter"/>
</dbReference>